<sequence>MRNTISALLPIFIGAGCLFASGHLFAQSTEDIEENSVEQVAACKEAEPKAFEILEFGSGGKRNMLYDARQRPQSVLLHGRLYIVYNADATPTKNLKGDAYPMFISYDPTSRTFTEPVRIGPRNADHHYSPIIWADESDFLHVLHGCHRTPGIHLVSSKPVAAGVVDIEWEEAPQIAPQISYQTVFRIYDDKEVITYRTDGHTSSWTYRISDDNGKTWVGPEQDVTDLDIKGRTDWSAYRTALPSRDGKYLHMAYIDYDDNITEKANERLFNPRYDKKVDIRKYNLHYVKINLETYEVVNADGKTLTTPIDLDYSKKHCLIWDTDWRGAGIPPAIALDKNDEPTFLHILTGETSLTKHDFYYVRRENGEWRKTRITHSNHYWNSGHLIHGEDGVIHAYLITGKGYRRGGYMDDRGGGNVEEWISADNGETWRKFRDLTPDRKRYPGWRFNHIQPVVEPNGEIVDGMLLFYGWKDEDAPTAKAFLLHPSS</sequence>
<name>A0A6C2UPJ8_9BACT</name>
<dbReference type="PROSITE" id="PS51257">
    <property type="entry name" value="PROKAR_LIPOPROTEIN"/>
    <property type="match status" value="1"/>
</dbReference>
<dbReference type="InterPro" id="IPR036278">
    <property type="entry name" value="Sialidase_sf"/>
</dbReference>
<proteinExistence type="predicted"/>
<evidence type="ECO:0008006" key="4">
    <source>
        <dbReference type="Google" id="ProtNLM"/>
    </source>
</evidence>
<protein>
    <recommendedName>
        <fullName evidence="4">Sialidase domain-containing protein</fullName>
    </recommendedName>
</protein>
<feature type="signal peptide" evidence="1">
    <location>
        <begin position="1"/>
        <end position="26"/>
    </location>
</feature>
<evidence type="ECO:0000313" key="2">
    <source>
        <dbReference type="EMBL" id="VGO22128.1"/>
    </source>
</evidence>
<evidence type="ECO:0000313" key="3">
    <source>
        <dbReference type="Proteomes" id="UP000346198"/>
    </source>
</evidence>
<dbReference type="AlphaFoldDB" id="A0A6C2UPJ8"/>
<dbReference type="RefSeq" id="WP_168433491.1">
    <property type="nucleotide sequence ID" value="NZ_CAAHFH010000002.1"/>
</dbReference>
<gene>
    <name evidence="2" type="ORF">SCARR_04209</name>
</gene>
<organism evidence="2 3">
    <name type="scientific">Pontiella sulfatireligans</name>
    <dbReference type="NCBI Taxonomy" id="2750658"/>
    <lineage>
        <taxon>Bacteria</taxon>
        <taxon>Pseudomonadati</taxon>
        <taxon>Kiritimatiellota</taxon>
        <taxon>Kiritimatiellia</taxon>
        <taxon>Kiritimatiellales</taxon>
        <taxon>Pontiellaceae</taxon>
        <taxon>Pontiella</taxon>
    </lineage>
</organism>
<reference evidence="2 3" key="1">
    <citation type="submission" date="2019-04" db="EMBL/GenBank/DDBJ databases">
        <authorList>
            <person name="Van Vliet M D."/>
        </authorList>
    </citation>
    <scope>NUCLEOTIDE SEQUENCE [LARGE SCALE GENOMIC DNA]</scope>
    <source>
        <strain evidence="2 3">F21</strain>
    </source>
</reference>
<evidence type="ECO:0000256" key="1">
    <source>
        <dbReference type="SAM" id="SignalP"/>
    </source>
</evidence>
<feature type="chain" id="PRO_5025414956" description="Sialidase domain-containing protein" evidence="1">
    <location>
        <begin position="27"/>
        <end position="488"/>
    </location>
</feature>
<dbReference type="EMBL" id="CAAHFH010000002">
    <property type="protein sequence ID" value="VGO22128.1"/>
    <property type="molecule type" value="Genomic_DNA"/>
</dbReference>
<dbReference type="Pfam" id="PF15892">
    <property type="entry name" value="BNR_4"/>
    <property type="match status" value="1"/>
</dbReference>
<dbReference type="Proteomes" id="UP000346198">
    <property type="component" value="Unassembled WGS sequence"/>
</dbReference>
<keyword evidence="1" id="KW-0732">Signal</keyword>
<keyword evidence="3" id="KW-1185">Reference proteome</keyword>
<accession>A0A6C2UPJ8</accession>
<dbReference type="SUPFAM" id="SSF50939">
    <property type="entry name" value="Sialidases"/>
    <property type="match status" value="2"/>
</dbReference>